<accession>A0A9D2XHP1</accession>
<sequence length="567" mass="62483">MCSNEMKKLNFYVLWSLRDAPRQFSSKSSRRCFQAHIPLPLPKQLAIFGFGEWWSEETTLKAEVVVSGDVPAQRIGTLSSHVKCLTWEGDWSDDLVTVAAEKGRRGMYGKIVLRICGEDSSVLSSTPLAQRKCLFPEESNKTDLSSTINHTTETINNDSCLESRVEIQASKLETSDSPHPAARPTNSTPRPLLTTQPGCITGSSEQTKREDAAETLFSKKRKLSWRSSQEELCVQIKKENRGASACPSKRWSHTMCLSDPDTAILIGGETSEQNYCKDSVWKLELDGDLWFPMNSSAFGPVPPCTRGHTATFDPDSKTVYVYGGLRESQSYWDLHILDTLTWKWRLVTTKGKVPNLAFHSAVFYKKELYVFGGVQPGHPQGDQLCSNALYIFNPEHELWYMPIVEGSKPLPRFGHSATLLAQKLVIFGGRKTSTYLNDLHVLDLGLMEYTAVKCANMPPLPRGFHAAVPVLGNRVLISGGCSAVGALQDAHIFNVDTRTWSSVASPQLCCKPRAGHSVISLGCAVLADSEGENANTKLTLLVLGGSDCSGSFYDDTTKCIVEISGDN</sequence>
<evidence type="ECO:0000313" key="4">
    <source>
        <dbReference type="EMBL" id="KAF7201883.1"/>
    </source>
</evidence>
<evidence type="ECO:0000313" key="5">
    <source>
        <dbReference type="Proteomes" id="UP000822369"/>
    </source>
</evidence>
<proteinExistence type="predicted"/>
<dbReference type="OMA" id="EARCLVW"/>
<dbReference type="InterPro" id="IPR015915">
    <property type="entry name" value="Kelch-typ_b-propeller"/>
</dbReference>
<gene>
    <name evidence="4" type="ORF">G4P62_015554</name>
</gene>
<feature type="region of interest" description="Disordered" evidence="3">
    <location>
        <begin position="171"/>
        <end position="211"/>
    </location>
</feature>
<comment type="caution">
    <text evidence="4">The sequence shown here is derived from an EMBL/GenBank/DDBJ whole genome shotgun (WGS) entry which is preliminary data.</text>
</comment>
<dbReference type="InterPro" id="IPR011043">
    <property type="entry name" value="Gal_Oxase/kelch_b-propeller"/>
</dbReference>
<dbReference type="KEGG" id="nfu:107392378"/>
<dbReference type="AlphaFoldDB" id="A0A9D2XHP1"/>
<reference evidence="4" key="1">
    <citation type="submission" date="2020-03" db="EMBL/GenBank/DDBJ databases">
        <title>Intra-Species Differences in Population Size shape Life History and Genome Evolution.</title>
        <authorList>
            <person name="Willemsen D."/>
            <person name="Cui R."/>
            <person name="Valenzano D.R."/>
        </authorList>
    </citation>
    <scope>NUCLEOTIDE SEQUENCE</scope>
    <source>
        <strain evidence="4">GRZ</strain>
        <tissue evidence="4">Whole</tissue>
    </source>
</reference>
<dbReference type="EMBL" id="JAAVVJ010000018">
    <property type="protein sequence ID" value="KAF7201883.1"/>
    <property type="molecule type" value="Genomic_DNA"/>
</dbReference>
<feature type="compositionally biased region" description="Polar residues" evidence="3">
    <location>
        <begin position="184"/>
        <end position="205"/>
    </location>
</feature>
<dbReference type="PANTHER" id="PTHR46093:SF19">
    <property type="entry name" value="RAB9 EFFECTOR PROTEIN WITH KELCH MOTIFS-LIKE"/>
    <property type="match status" value="1"/>
</dbReference>
<organism evidence="4 5">
    <name type="scientific">Nothobranchius furzeri</name>
    <name type="common">Turquoise killifish</name>
    <dbReference type="NCBI Taxonomy" id="105023"/>
    <lineage>
        <taxon>Eukaryota</taxon>
        <taxon>Metazoa</taxon>
        <taxon>Chordata</taxon>
        <taxon>Craniata</taxon>
        <taxon>Vertebrata</taxon>
        <taxon>Euteleostomi</taxon>
        <taxon>Actinopterygii</taxon>
        <taxon>Neopterygii</taxon>
        <taxon>Teleostei</taxon>
        <taxon>Neoteleostei</taxon>
        <taxon>Acanthomorphata</taxon>
        <taxon>Ovalentaria</taxon>
        <taxon>Atherinomorphae</taxon>
        <taxon>Cyprinodontiformes</taxon>
        <taxon>Nothobranchiidae</taxon>
        <taxon>Nothobranchius</taxon>
    </lineage>
</organism>
<dbReference type="Proteomes" id="UP000822369">
    <property type="component" value="Chromosome 18"/>
</dbReference>
<evidence type="ECO:0000256" key="1">
    <source>
        <dbReference type="ARBA" id="ARBA00022441"/>
    </source>
</evidence>
<keyword evidence="2" id="KW-0677">Repeat</keyword>
<evidence type="ECO:0000256" key="2">
    <source>
        <dbReference type="ARBA" id="ARBA00022737"/>
    </source>
</evidence>
<keyword evidence="1" id="KW-0880">Kelch repeat</keyword>
<dbReference type="PANTHER" id="PTHR46093">
    <property type="entry name" value="ACYL-COA-BINDING DOMAIN-CONTAINING PROTEIN 5"/>
    <property type="match status" value="1"/>
</dbReference>
<dbReference type="SUPFAM" id="SSF50965">
    <property type="entry name" value="Galactose oxidase, central domain"/>
    <property type="match status" value="2"/>
</dbReference>
<protein>
    <submittedName>
        <fullName evidence="4">Rab9 effector protein with kelch motifs-like</fullName>
    </submittedName>
</protein>
<evidence type="ECO:0000256" key="3">
    <source>
        <dbReference type="SAM" id="MobiDB-lite"/>
    </source>
</evidence>
<dbReference type="Gene3D" id="2.120.10.80">
    <property type="entry name" value="Kelch-type beta propeller"/>
    <property type="match status" value="2"/>
</dbReference>
<name>A0A9D2XHP1_NOTFU</name>
<dbReference type="OrthoDB" id="10250130at2759"/>
<dbReference type="Pfam" id="PF13415">
    <property type="entry name" value="Beta-prop_FBX42"/>
    <property type="match status" value="1"/>
</dbReference>